<name>A0A238JEC4_9RHOB</name>
<feature type="transmembrane region" description="Helical" evidence="1">
    <location>
        <begin position="214"/>
        <end position="233"/>
    </location>
</feature>
<keyword evidence="1" id="KW-0812">Transmembrane</keyword>
<feature type="transmembrane region" description="Helical" evidence="1">
    <location>
        <begin position="139"/>
        <end position="161"/>
    </location>
</feature>
<feature type="transmembrane region" description="Helical" evidence="1">
    <location>
        <begin position="173"/>
        <end position="194"/>
    </location>
</feature>
<dbReference type="EMBL" id="FXXP01000002">
    <property type="protein sequence ID" value="SMX28765.1"/>
    <property type="molecule type" value="Genomic_DNA"/>
</dbReference>
<reference evidence="3" key="1">
    <citation type="submission" date="2017-05" db="EMBL/GenBank/DDBJ databases">
        <authorList>
            <person name="Rodrigo-Torres L."/>
            <person name="Arahal R. D."/>
            <person name="Lucena T."/>
        </authorList>
    </citation>
    <scope>NUCLEOTIDE SEQUENCE [LARGE SCALE GENOMIC DNA]</scope>
    <source>
        <strain evidence="3">CECT 8649</strain>
    </source>
</reference>
<keyword evidence="3" id="KW-1185">Reference proteome</keyword>
<accession>A0A238JEC4</accession>
<feature type="transmembrane region" description="Helical" evidence="1">
    <location>
        <begin position="75"/>
        <end position="93"/>
    </location>
</feature>
<feature type="transmembrane region" description="Helical" evidence="1">
    <location>
        <begin position="44"/>
        <end position="63"/>
    </location>
</feature>
<proteinExistence type="predicted"/>
<evidence type="ECO:0000256" key="1">
    <source>
        <dbReference type="SAM" id="Phobius"/>
    </source>
</evidence>
<keyword evidence="1" id="KW-1133">Transmembrane helix</keyword>
<gene>
    <name evidence="2" type="ORF">TRP8649_02891</name>
</gene>
<keyword evidence="1" id="KW-0472">Membrane</keyword>
<sequence>MTKLNLRSWILLWTGLPLALVLWLQGLAWITIFANPKELNLLVLLWLACALPLAVALALPWWLIRKRVPTYRLHWHAFGLSLSVALIFGWVMLGEYTSATLWFGHMDDAFWRELNIILHHEDEVTPIYLQLLSLPWWQYWAKVASYCFFALFGPATVLALISKRPALIAVKTLKANIGLICAFTCDIFLTSVLIGAPEFYFWFSLFTPDTAPRLMILIFSFAMGGVLSYPALIRSRFEITLAMLPARRSTLAQSR</sequence>
<evidence type="ECO:0000313" key="3">
    <source>
        <dbReference type="Proteomes" id="UP000225972"/>
    </source>
</evidence>
<evidence type="ECO:0000313" key="2">
    <source>
        <dbReference type="EMBL" id="SMX28765.1"/>
    </source>
</evidence>
<organism evidence="2 3">
    <name type="scientific">Pelagimonas phthalicica</name>
    <dbReference type="NCBI Taxonomy" id="1037362"/>
    <lineage>
        <taxon>Bacteria</taxon>
        <taxon>Pseudomonadati</taxon>
        <taxon>Pseudomonadota</taxon>
        <taxon>Alphaproteobacteria</taxon>
        <taxon>Rhodobacterales</taxon>
        <taxon>Roseobacteraceae</taxon>
        <taxon>Pelagimonas</taxon>
    </lineage>
</organism>
<dbReference type="AlphaFoldDB" id="A0A238JEC4"/>
<dbReference type="RefSeq" id="WP_133840792.1">
    <property type="nucleotide sequence ID" value="NZ_FXXP01000002.1"/>
</dbReference>
<dbReference type="Proteomes" id="UP000225972">
    <property type="component" value="Unassembled WGS sequence"/>
</dbReference>
<protein>
    <submittedName>
        <fullName evidence="2">Uncharacterized protein</fullName>
    </submittedName>
</protein>